<keyword evidence="1" id="KW-0472">Membrane</keyword>
<name>A0ABT5NQP7_9PSED</name>
<dbReference type="RefSeq" id="WP_273911029.1">
    <property type="nucleotide sequence ID" value="NZ_JAMDGX010000037.1"/>
</dbReference>
<keyword evidence="3" id="KW-0328">Glycosyltransferase</keyword>
<dbReference type="InterPro" id="IPR001173">
    <property type="entry name" value="Glyco_trans_2-like"/>
</dbReference>
<evidence type="ECO:0000259" key="2">
    <source>
        <dbReference type="Pfam" id="PF00535"/>
    </source>
</evidence>
<keyword evidence="1" id="KW-0997">Cell inner membrane</keyword>
<keyword evidence="1" id="KW-1003">Cell membrane</keyword>
<dbReference type="EC" id="2.4.-.-" evidence="3"/>
<proteinExistence type="predicted"/>
<sequence length="1195" mass="130246">MSDALQVDERELEQAMFRHNLMFAKPENPYYILAPDYRETSSGIVSLHYLCHILNLSGREAYLCGAKSLNPNLKTPVLDALIEKRHRDAGKVAIAVYPEVVVGNPLGCQVVSRFLLNFEGLISGKSMEAAATDLMFYYGPKLAEQRGHANPDLLCLPVIDISLFNPPASDAPRKGRYLYQNRYPLEQIDHSLFPADTQMLSMASALSLQALAQVLRSAEVLYSYEWSMTCMIAVLCGCPVVFVPGHNVDQQFLETSFIGSSGFAMLDQPDALATAQAGLGGALQRYVVATLAFWSQLDVFIAKTQAAANQVATEDRLGGISWLRNRYPDAQQLQLISARLDSPQAPVIGVLVLDSGSQPHLLARTLTSLEPQRCLYPHVHIRVLAASDASAVSVDARVESVTCEVSQRPEMINALLRDSRCDWFIVVEAGAEFTASGLLVAALDLMAAPQTCLAAYGDEAMRMGDGVVDLALRPDLNLDLLLSFPASTSSHWLFHRQSCVQLGGFDAGSGEAFELEYQLRLIEQQGLASVGHIAEPLLIGEAPRLRDCAQVRAVIERHLQARGYPQGQALPIPALPGRYRIDYGHAQAAAVSILVVLEGRLGQFQRCVESLLENTELPGGFEIVLIAQGNSDEATGQWLDAVEQIGGEQICVLRYDAGHSRAAVCNHAAQQARGDLLLWLGAGAGILGRGWLQPLLNHALRPEVGAVGAKLLTAEGKIQHAGLVLGLGGSVGRAFQGMSHQDGGYMGRLQVDQGYSALSDECLMLRRELFLEAGGFVEDPLLARWADVDLCLRLREAGYLNVWTPHAQLLMDPRDTGPVTLEDQDALYARWLAQLALDPAYNANLSLQAGGGFATASNALAWRPLQSWQPLPLVLAYPAPQSVAGQLRVQQPLKALCDAGRVEAMTAPSLLTLVELERLKPDSIVLQRPLDDAQLQNMRQMRAFSRAFKVYDLDGYLPDMRLQSADGQYTSEDILQRLQHGLMHVDRVIVATPSLAEVVAGQHDDIRVLENCLPSVWWSQVNGRRQMGRKPRVGWSGAVDAYLLVEVVKALAGEVEWVVQGDCPDALRPYVSEHYGNVPLDQRAAALAGMNLDLALAPMASSLLTACSGNSILLENAACGYPVVCSKVPGFAGIDVLPLTRVENSVAHWLEAIRMHLGDPQASGSLGEVLQGTVRRDWMLEGVRLEQWRNAWLAD</sequence>
<keyword evidence="4" id="KW-1185">Reference proteome</keyword>
<dbReference type="InterPro" id="IPR029044">
    <property type="entry name" value="Nucleotide-diphossugar_trans"/>
</dbReference>
<dbReference type="Pfam" id="PF00535">
    <property type="entry name" value="Glycos_transf_2"/>
    <property type="match status" value="1"/>
</dbReference>
<reference evidence="3 4" key="1">
    <citation type="submission" date="2022-05" db="EMBL/GenBank/DDBJ databases">
        <title>Novel Pseudomonas spp. Isolated from a Rainbow Trout Aquaculture Facility.</title>
        <authorList>
            <person name="Testerman T."/>
            <person name="Graf J."/>
        </authorList>
    </citation>
    <scope>NUCLEOTIDE SEQUENCE [LARGE SCALE GENOMIC DNA]</scope>
    <source>
        <strain evidence="3 4">ID681</strain>
    </source>
</reference>
<dbReference type="Proteomes" id="UP001148203">
    <property type="component" value="Unassembled WGS sequence"/>
</dbReference>
<keyword evidence="3" id="KW-0808">Transferase</keyword>
<feature type="domain" description="Glycosyltransferase 2-like" evidence="2">
    <location>
        <begin position="604"/>
        <end position="769"/>
    </location>
</feature>
<accession>A0ABT5NQP7</accession>
<protein>
    <submittedName>
        <fullName evidence="3">Glycosyltransferase</fullName>
        <ecNumber evidence="3">2.4.-.-</ecNumber>
    </submittedName>
</protein>
<dbReference type="PANTHER" id="PTHR43179">
    <property type="entry name" value="RHAMNOSYLTRANSFERASE WBBL"/>
    <property type="match status" value="1"/>
</dbReference>
<comment type="caution">
    <text evidence="3">The sequence shown here is derived from an EMBL/GenBank/DDBJ whole genome shotgun (WGS) entry which is preliminary data.</text>
</comment>
<dbReference type="SUPFAM" id="SSF53756">
    <property type="entry name" value="UDP-Glycosyltransferase/glycogen phosphorylase"/>
    <property type="match status" value="1"/>
</dbReference>
<organism evidence="3 4">
    <name type="scientific">Pseudomonas fontis</name>
    <dbReference type="NCBI Taxonomy" id="2942633"/>
    <lineage>
        <taxon>Bacteria</taxon>
        <taxon>Pseudomonadati</taxon>
        <taxon>Pseudomonadota</taxon>
        <taxon>Gammaproteobacteria</taxon>
        <taxon>Pseudomonadales</taxon>
        <taxon>Pseudomonadaceae</taxon>
        <taxon>Pseudomonas</taxon>
    </lineage>
</organism>
<dbReference type="EMBL" id="JAMDGY010000020">
    <property type="protein sequence ID" value="MDD0990500.1"/>
    <property type="molecule type" value="Genomic_DNA"/>
</dbReference>
<evidence type="ECO:0000313" key="3">
    <source>
        <dbReference type="EMBL" id="MDD0990500.1"/>
    </source>
</evidence>
<dbReference type="SUPFAM" id="SSF53448">
    <property type="entry name" value="Nucleotide-diphospho-sugar transferases"/>
    <property type="match status" value="2"/>
</dbReference>
<evidence type="ECO:0000313" key="4">
    <source>
        <dbReference type="Proteomes" id="UP001148203"/>
    </source>
</evidence>
<dbReference type="Gene3D" id="3.90.550.10">
    <property type="entry name" value="Spore Coat Polysaccharide Biosynthesis Protein SpsA, Chain A"/>
    <property type="match status" value="1"/>
</dbReference>
<dbReference type="GO" id="GO:0016757">
    <property type="term" value="F:glycosyltransferase activity"/>
    <property type="evidence" value="ECO:0007669"/>
    <property type="project" value="UniProtKB-KW"/>
</dbReference>
<gene>
    <name evidence="3" type="ORF">M5G11_08095</name>
</gene>
<dbReference type="PANTHER" id="PTHR43179:SF7">
    <property type="entry name" value="RHAMNOSYLTRANSFERASE WBBL"/>
    <property type="match status" value="1"/>
</dbReference>
<evidence type="ECO:0000256" key="1">
    <source>
        <dbReference type="ARBA" id="ARBA00022519"/>
    </source>
</evidence>